<evidence type="ECO:0000313" key="1">
    <source>
        <dbReference type="EMBL" id="QHT32083.1"/>
    </source>
</evidence>
<reference evidence="1" key="1">
    <citation type="journal article" date="2020" name="Nature">
        <title>Giant virus diversity and host interactions through global metagenomics.</title>
        <authorList>
            <person name="Schulz F."/>
            <person name="Roux S."/>
            <person name="Paez-Espino D."/>
            <person name="Jungbluth S."/>
            <person name="Walsh D.A."/>
            <person name="Denef V.J."/>
            <person name="McMahon K.D."/>
            <person name="Konstantinidis K.T."/>
            <person name="Eloe-Fadrosh E.A."/>
            <person name="Kyrpides N.C."/>
            <person name="Woyke T."/>
        </authorList>
    </citation>
    <scope>NUCLEOTIDE SEQUENCE</scope>
    <source>
        <strain evidence="1">GVMAG-M-3300009159-65</strain>
    </source>
</reference>
<dbReference type="EMBL" id="MN738930">
    <property type="protein sequence ID" value="QHT32083.1"/>
    <property type="molecule type" value="Genomic_DNA"/>
</dbReference>
<sequence>MYIMSIFLYFNSYMNNIEVSIIIQKELDKCNEKTKQYDIKYNNNKKIQLLYDYLNTQIITCSDTDKKLLSDDIQTLINYL</sequence>
<organism evidence="1">
    <name type="scientific">viral metagenome</name>
    <dbReference type="NCBI Taxonomy" id="1070528"/>
    <lineage>
        <taxon>unclassified sequences</taxon>
        <taxon>metagenomes</taxon>
        <taxon>organismal metagenomes</taxon>
    </lineage>
</organism>
<proteinExistence type="predicted"/>
<dbReference type="AlphaFoldDB" id="A0A6C0EU93"/>
<name>A0A6C0EU93_9ZZZZ</name>
<protein>
    <submittedName>
        <fullName evidence="1">Uncharacterized protein</fullName>
    </submittedName>
</protein>
<accession>A0A6C0EU93</accession>